<feature type="transmembrane region" description="Helical" evidence="1">
    <location>
        <begin position="6"/>
        <end position="23"/>
    </location>
</feature>
<keyword evidence="1" id="KW-0812">Transmembrane</keyword>
<feature type="transmembrane region" description="Helical" evidence="1">
    <location>
        <begin position="98"/>
        <end position="117"/>
    </location>
</feature>
<gene>
    <name evidence="2" type="ORF">ACFQZ7_01900</name>
</gene>
<feature type="transmembrane region" description="Helical" evidence="1">
    <location>
        <begin position="123"/>
        <end position="140"/>
    </location>
</feature>
<comment type="caution">
    <text evidence="2">The sequence shown here is derived from an EMBL/GenBank/DDBJ whole genome shotgun (WGS) entry which is preliminary data.</text>
</comment>
<feature type="transmembrane region" description="Helical" evidence="1">
    <location>
        <begin position="69"/>
        <end position="91"/>
    </location>
</feature>
<feature type="transmembrane region" description="Helical" evidence="1">
    <location>
        <begin position="147"/>
        <end position="170"/>
    </location>
</feature>
<accession>A0ABW3E891</accession>
<evidence type="ECO:0000313" key="2">
    <source>
        <dbReference type="EMBL" id="MFD0896494.1"/>
    </source>
</evidence>
<organism evidence="2 3">
    <name type="scientific">Loigolactobacillus binensis</name>
    <dbReference type="NCBI Taxonomy" id="2559922"/>
    <lineage>
        <taxon>Bacteria</taxon>
        <taxon>Bacillati</taxon>
        <taxon>Bacillota</taxon>
        <taxon>Bacilli</taxon>
        <taxon>Lactobacillales</taxon>
        <taxon>Lactobacillaceae</taxon>
        <taxon>Loigolactobacillus</taxon>
    </lineage>
</organism>
<keyword evidence="1" id="KW-0472">Membrane</keyword>
<dbReference type="EMBL" id="JBHTIO010000008">
    <property type="protein sequence ID" value="MFD0896494.1"/>
    <property type="molecule type" value="Genomic_DNA"/>
</dbReference>
<name>A0ABW3E891_9LACO</name>
<keyword evidence="1" id="KW-1133">Transmembrane helix</keyword>
<dbReference type="Proteomes" id="UP001597104">
    <property type="component" value="Unassembled WGS sequence"/>
</dbReference>
<proteinExistence type="predicted"/>
<keyword evidence="3" id="KW-1185">Reference proteome</keyword>
<sequence length="171" mass="19187">MLRDHLMSAAIFGLFSFVWFGWAQETLPDQWRWPVAIASVIGALLAAFSGYLSYQHWHSATALTAQTNYRWYLIFVLGEFILAGGGAAILLKTQQSIYVAPWISLVVGSHFIALQFIFHDPSLYWLAALMIIVSLLGLFWPTPAKSALVGVNNGIILLAFSLFNLGRFLWY</sequence>
<feature type="transmembrane region" description="Helical" evidence="1">
    <location>
        <begin position="35"/>
        <end position="57"/>
    </location>
</feature>
<evidence type="ECO:0000256" key="1">
    <source>
        <dbReference type="SAM" id="Phobius"/>
    </source>
</evidence>
<reference evidence="3" key="1">
    <citation type="journal article" date="2019" name="Int. J. Syst. Evol. Microbiol.">
        <title>The Global Catalogue of Microorganisms (GCM) 10K type strain sequencing project: providing services to taxonomists for standard genome sequencing and annotation.</title>
        <authorList>
            <consortium name="The Broad Institute Genomics Platform"/>
            <consortium name="The Broad Institute Genome Sequencing Center for Infectious Disease"/>
            <person name="Wu L."/>
            <person name="Ma J."/>
        </authorList>
    </citation>
    <scope>NUCLEOTIDE SEQUENCE [LARGE SCALE GENOMIC DNA]</scope>
    <source>
        <strain evidence="3">CCM 8925</strain>
    </source>
</reference>
<dbReference type="RefSeq" id="WP_137636948.1">
    <property type="nucleotide sequence ID" value="NZ_BJDN01000004.1"/>
</dbReference>
<protein>
    <submittedName>
        <fullName evidence="2">Uncharacterized protein</fullName>
    </submittedName>
</protein>
<evidence type="ECO:0000313" key="3">
    <source>
        <dbReference type="Proteomes" id="UP001597104"/>
    </source>
</evidence>